<evidence type="ECO:0000313" key="1">
    <source>
        <dbReference type="EMBL" id="GAI36746.1"/>
    </source>
</evidence>
<proteinExistence type="predicted"/>
<sequence>QGDHWSLDVNFTITLTPKAVEEPKACIVSYKPDSQEVVVGTEVTVENKVENCGDAEGYCYVVVGSDTLGDVAPFKYEWLRTWWDTVKTTGSFTMPNHNVVLYFYYGHWDGANWIEDGKKTVTLTVKVVYCNQPFKVIDKATGAAIPGVTIKLNEPPLTSCYTNSYGKCSITNLRVGWGLSVTVTKSGYKSGSDSFTACTAERTIRLEKKVVTCSQVFNIKDKDTGEELVVDTASVDGKTVSRVVTTYYV</sequence>
<accession>X1P2T0</accession>
<reference evidence="1" key="1">
    <citation type="journal article" date="2014" name="Front. Microbiol.">
        <title>High frequency of phylogenetically diverse reductive dehalogenase-homologous genes in deep subseafloor sedimentary metagenomes.</title>
        <authorList>
            <person name="Kawai M."/>
            <person name="Futagami T."/>
            <person name="Toyoda A."/>
            <person name="Takaki Y."/>
            <person name="Nishi S."/>
            <person name="Hori S."/>
            <person name="Arai W."/>
            <person name="Tsubouchi T."/>
            <person name="Morono Y."/>
            <person name="Uchiyama I."/>
            <person name="Ito T."/>
            <person name="Fujiyama A."/>
            <person name="Inagaki F."/>
            <person name="Takami H."/>
        </authorList>
    </citation>
    <scope>NUCLEOTIDE SEQUENCE</scope>
    <source>
        <strain evidence="1">Expedition CK06-06</strain>
    </source>
</reference>
<gene>
    <name evidence="1" type="ORF">S06H3_51488</name>
</gene>
<feature type="non-terminal residue" evidence="1">
    <location>
        <position position="1"/>
    </location>
</feature>
<dbReference type="EMBL" id="BARV01032678">
    <property type="protein sequence ID" value="GAI36746.1"/>
    <property type="molecule type" value="Genomic_DNA"/>
</dbReference>
<organism evidence="1">
    <name type="scientific">marine sediment metagenome</name>
    <dbReference type="NCBI Taxonomy" id="412755"/>
    <lineage>
        <taxon>unclassified sequences</taxon>
        <taxon>metagenomes</taxon>
        <taxon>ecological metagenomes</taxon>
    </lineage>
</organism>
<feature type="non-terminal residue" evidence="1">
    <location>
        <position position="249"/>
    </location>
</feature>
<dbReference type="InterPro" id="IPR008969">
    <property type="entry name" value="CarboxyPept-like_regulatory"/>
</dbReference>
<dbReference type="Gene3D" id="2.60.40.1120">
    <property type="entry name" value="Carboxypeptidase-like, regulatory domain"/>
    <property type="match status" value="1"/>
</dbReference>
<dbReference type="AlphaFoldDB" id="X1P2T0"/>
<name>X1P2T0_9ZZZZ</name>
<comment type="caution">
    <text evidence="1">The sequence shown here is derived from an EMBL/GenBank/DDBJ whole genome shotgun (WGS) entry which is preliminary data.</text>
</comment>
<dbReference type="SUPFAM" id="SSF49464">
    <property type="entry name" value="Carboxypeptidase regulatory domain-like"/>
    <property type="match status" value="1"/>
</dbReference>
<protein>
    <submittedName>
        <fullName evidence="1">Uncharacterized protein</fullName>
    </submittedName>
</protein>